<evidence type="ECO:0008006" key="3">
    <source>
        <dbReference type="Google" id="ProtNLM"/>
    </source>
</evidence>
<dbReference type="AlphaFoldDB" id="A0A6C2UNG8"/>
<organism evidence="1 2">
    <name type="scientific">Pontiella sulfatireligans</name>
    <dbReference type="NCBI Taxonomy" id="2750658"/>
    <lineage>
        <taxon>Bacteria</taxon>
        <taxon>Pseudomonadati</taxon>
        <taxon>Kiritimatiellota</taxon>
        <taxon>Kiritimatiellia</taxon>
        <taxon>Kiritimatiellales</taxon>
        <taxon>Pontiellaceae</taxon>
        <taxon>Pontiella</taxon>
    </lineage>
</organism>
<dbReference type="RefSeq" id="WP_136062369.1">
    <property type="nucleotide sequence ID" value="NZ_CAAHFH010000002.1"/>
</dbReference>
<dbReference type="InterPro" id="IPR014942">
    <property type="entry name" value="AbiEii"/>
</dbReference>
<keyword evidence="2" id="KW-1185">Reference proteome</keyword>
<reference evidence="1 2" key="1">
    <citation type="submission" date="2019-04" db="EMBL/GenBank/DDBJ databases">
        <authorList>
            <person name="Van Vliet M D."/>
        </authorList>
    </citation>
    <scope>NUCLEOTIDE SEQUENCE [LARGE SCALE GENOMIC DNA]</scope>
    <source>
        <strain evidence="1 2">F21</strain>
    </source>
</reference>
<evidence type="ECO:0000313" key="1">
    <source>
        <dbReference type="EMBL" id="VGO20864.1"/>
    </source>
</evidence>
<dbReference type="EMBL" id="CAAHFH010000002">
    <property type="protein sequence ID" value="VGO20864.1"/>
    <property type="molecule type" value="Genomic_DNA"/>
</dbReference>
<evidence type="ECO:0000313" key="2">
    <source>
        <dbReference type="Proteomes" id="UP000346198"/>
    </source>
</evidence>
<sequence>MSRDDKRNMAHSVFQRLLNKARANKVDFNLVLSRYGMERFIYRLAVSPHQERFILKGASLFLVWKGQNFRVTRDADFLGFGDPAPAQLQDVFQSICQQQCPQDDGMIYLPASVKAEAIREDQEYDGVRITLMGKLGNARIPLQIDIGFGDAITPKAENIEYPILLDHPAPHLKAYPRYTLIAEKFEAMVRLGIANSRMKDFFDIWLLSQLFEFDGSVLSAAIKNTFDRRGSPVPSKLPFAFGSAFYEDDQKQQQWKGFIRNAKPNIEVGDLPFVIPAVSEFIMPAIEAIHTANSFDKTWSPGNGWIA</sequence>
<dbReference type="Proteomes" id="UP000346198">
    <property type="component" value="Unassembled WGS sequence"/>
</dbReference>
<name>A0A6C2UNG8_9BACT</name>
<proteinExistence type="predicted"/>
<accession>A0A6C2UNG8</accession>
<dbReference type="Pfam" id="PF08843">
    <property type="entry name" value="AbiEii"/>
    <property type="match status" value="1"/>
</dbReference>
<gene>
    <name evidence="1" type="ORF">SCARR_02931</name>
</gene>
<protein>
    <recommendedName>
        <fullName evidence="3">Nucleotidyl transferase AbiEii/AbiGii toxin family protein</fullName>
    </recommendedName>
</protein>